<gene>
    <name evidence="3" type="ORF">ZEAMMB73_Zm00001d052519</name>
</gene>
<accession>A0A1D6QHN0</accession>
<protein>
    <submittedName>
        <fullName evidence="3">Putative 2-carboxy-D-arabinitol-1-phosphatase</fullName>
    </submittedName>
</protein>
<dbReference type="AlphaFoldDB" id="A0A1D6QHN0"/>
<feature type="region of interest" description="Disordered" evidence="1">
    <location>
        <begin position="169"/>
        <end position="212"/>
    </location>
</feature>
<organism evidence="3">
    <name type="scientific">Zea mays</name>
    <name type="common">Maize</name>
    <dbReference type="NCBI Taxonomy" id="4577"/>
    <lineage>
        <taxon>Eukaryota</taxon>
        <taxon>Viridiplantae</taxon>
        <taxon>Streptophyta</taxon>
        <taxon>Embryophyta</taxon>
        <taxon>Tracheophyta</taxon>
        <taxon>Spermatophyta</taxon>
        <taxon>Magnoliopsida</taxon>
        <taxon>Liliopsida</taxon>
        <taxon>Poales</taxon>
        <taxon>Poaceae</taxon>
        <taxon>PACMAD clade</taxon>
        <taxon>Panicoideae</taxon>
        <taxon>Andropogonodae</taxon>
        <taxon>Andropogoneae</taxon>
        <taxon>Tripsacinae</taxon>
        <taxon>Zea</taxon>
    </lineage>
</organism>
<feature type="compositionally biased region" description="Polar residues" evidence="1">
    <location>
        <begin position="21"/>
        <end position="30"/>
    </location>
</feature>
<keyword evidence="2" id="KW-0812">Transmembrane</keyword>
<feature type="compositionally biased region" description="Basic residues" evidence="1">
    <location>
        <begin position="169"/>
        <end position="179"/>
    </location>
</feature>
<reference evidence="3" key="1">
    <citation type="submission" date="2015-12" db="EMBL/GenBank/DDBJ databases">
        <title>Update maize B73 reference genome by single molecule sequencing technologies.</title>
        <authorList>
            <consortium name="Maize Genome Sequencing Project"/>
            <person name="Ware D."/>
        </authorList>
    </citation>
    <scope>NUCLEOTIDE SEQUENCE</scope>
    <source>
        <tissue evidence="3">Seedling</tissue>
    </source>
</reference>
<evidence type="ECO:0000256" key="1">
    <source>
        <dbReference type="SAM" id="MobiDB-lite"/>
    </source>
</evidence>
<feature type="region of interest" description="Disordered" evidence="1">
    <location>
        <begin position="21"/>
        <end position="45"/>
    </location>
</feature>
<evidence type="ECO:0000313" key="3">
    <source>
        <dbReference type="EMBL" id="AQK57375.1"/>
    </source>
</evidence>
<dbReference type="EMBL" id="CM000780">
    <property type="protein sequence ID" value="AQK57375.1"/>
    <property type="molecule type" value="Genomic_DNA"/>
</dbReference>
<proteinExistence type="predicted"/>
<name>A0A1D6QHN0_MAIZE</name>
<feature type="transmembrane region" description="Helical" evidence="2">
    <location>
        <begin position="76"/>
        <end position="99"/>
    </location>
</feature>
<sequence length="212" mass="22433">MSSEPTMHSTLTNLMEYSTPHQVSGNQQHGYSGDGRPRGTSGGESDSDDDALLFLAVPAGWLVRLLAFLGELVASAILGLVFPVAALVGALRALPAAAASSLRRVARGLLAVLAVCWVRPLVLSARRRPSGVQEADGNLASGLGLVDMGDRPRKEASDCLAARWRARRSERKAQLRTRLHGGGMELEATEDSASSVAVVEREKEPGEAVNDP</sequence>
<evidence type="ECO:0000256" key="2">
    <source>
        <dbReference type="SAM" id="Phobius"/>
    </source>
</evidence>
<keyword evidence="2" id="KW-1133">Transmembrane helix</keyword>
<keyword evidence="2" id="KW-0472">Membrane</keyword>